<keyword evidence="1" id="KW-1133">Transmembrane helix</keyword>
<dbReference type="Proteomes" id="UP000271152">
    <property type="component" value="Unassembled WGS sequence"/>
</dbReference>
<evidence type="ECO:0000313" key="2">
    <source>
        <dbReference type="EMBL" id="RMU70799.1"/>
    </source>
</evidence>
<feature type="transmembrane region" description="Helical" evidence="1">
    <location>
        <begin position="31"/>
        <end position="48"/>
    </location>
</feature>
<name>A0A3M5WJX3_9PSED</name>
<reference evidence="2 3" key="1">
    <citation type="submission" date="2018-08" db="EMBL/GenBank/DDBJ databases">
        <title>Recombination of ecologically and evolutionarily significant loci maintains genetic cohesion in the Pseudomonas syringae species complex.</title>
        <authorList>
            <person name="Dillon M."/>
            <person name="Thakur S."/>
            <person name="Almeida R.N.D."/>
            <person name="Weir B.S."/>
            <person name="Guttman D.S."/>
        </authorList>
    </citation>
    <scope>NUCLEOTIDE SEQUENCE [LARGE SCALE GENOMIC DNA]</scope>
    <source>
        <strain evidence="2 3">ICMP 11947</strain>
    </source>
</reference>
<keyword evidence="1" id="KW-0472">Membrane</keyword>
<dbReference type="AlphaFoldDB" id="A0A3M5WJX3"/>
<keyword evidence="1" id="KW-0812">Transmembrane</keyword>
<proteinExistence type="predicted"/>
<comment type="caution">
    <text evidence="2">The sequence shown here is derived from an EMBL/GenBank/DDBJ whole genome shotgun (WGS) entry which is preliminary data.</text>
</comment>
<dbReference type="EMBL" id="RBUG01000112">
    <property type="protein sequence ID" value="RMU70799.1"/>
    <property type="molecule type" value="Genomic_DNA"/>
</dbReference>
<organism evidence="2 3">
    <name type="scientific">Pseudomonas syringae pv. apii</name>
    <dbReference type="NCBI Taxonomy" id="81036"/>
    <lineage>
        <taxon>Bacteria</taxon>
        <taxon>Pseudomonadati</taxon>
        <taxon>Pseudomonadota</taxon>
        <taxon>Gammaproteobacteria</taxon>
        <taxon>Pseudomonadales</taxon>
        <taxon>Pseudomonadaceae</taxon>
        <taxon>Pseudomonas</taxon>
    </lineage>
</organism>
<gene>
    <name evidence="2" type="ORF">ALP23_03978</name>
</gene>
<evidence type="ECO:0000313" key="3">
    <source>
        <dbReference type="Proteomes" id="UP000271152"/>
    </source>
</evidence>
<protein>
    <submittedName>
        <fullName evidence="2">Permease for cytosine/purine, uracil, thiaminee</fullName>
    </submittedName>
</protein>
<accession>A0A3M5WJX3</accession>
<sequence>MLGFSFTTVATTPEHVLFKGFLADSWLGHNGLGWIVTFIVAGGLYALLGGARDRRVVTEEAAHAR</sequence>
<evidence type="ECO:0000256" key="1">
    <source>
        <dbReference type="SAM" id="Phobius"/>
    </source>
</evidence>